<dbReference type="STRING" id="2903.R1F6X4"/>
<dbReference type="PROSITE" id="PS51698">
    <property type="entry name" value="U_BOX"/>
    <property type="match status" value="1"/>
</dbReference>
<dbReference type="PANTHER" id="PTHR46573:SF1">
    <property type="entry name" value="WD REPEAT, SAM AND U-BOX DOMAIN-CONTAINING PROTEIN 1"/>
    <property type="match status" value="1"/>
</dbReference>
<dbReference type="InterPro" id="IPR013083">
    <property type="entry name" value="Znf_RING/FYVE/PHD"/>
</dbReference>
<dbReference type="GeneID" id="17280032"/>
<sequence length="190" mass="20560">MKEAEETGQDSANVRARFQQFREETGRLPEAGAEETGGDVSSAAEEAKARAKKGKKKKKKSKGVVGSSDAEPSQEPHALADEAGEAEMEAPAVEPLQHAAAALTELVDEAAPPSTRPSDIPEAFLCPITFALMDDPVVMMDGMTYERRAIERWLSKGHTTSPLTGAELQSTVLIPNNLVRSQIREYRAQQ</sequence>
<dbReference type="GO" id="GO:0004842">
    <property type="term" value="F:ubiquitin-protein transferase activity"/>
    <property type="evidence" value="ECO:0007669"/>
    <property type="project" value="InterPro"/>
</dbReference>
<dbReference type="CDD" id="cd16655">
    <property type="entry name" value="RING-Ubox_WDSUB1-like"/>
    <property type="match status" value="1"/>
</dbReference>
<dbReference type="Pfam" id="PF04564">
    <property type="entry name" value="U-box"/>
    <property type="match status" value="1"/>
</dbReference>
<organism evidence="3 4">
    <name type="scientific">Emiliania huxleyi (strain CCMP1516)</name>
    <dbReference type="NCBI Taxonomy" id="280463"/>
    <lineage>
        <taxon>Eukaryota</taxon>
        <taxon>Haptista</taxon>
        <taxon>Haptophyta</taxon>
        <taxon>Prymnesiophyceae</taxon>
        <taxon>Isochrysidales</taxon>
        <taxon>Noelaerhabdaceae</taxon>
        <taxon>Emiliania</taxon>
    </lineage>
</organism>
<accession>A0A0D3KG35</accession>
<protein>
    <recommendedName>
        <fullName evidence="2">U-box domain-containing protein</fullName>
    </recommendedName>
</protein>
<evidence type="ECO:0000313" key="4">
    <source>
        <dbReference type="Proteomes" id="UP000013827"/>
    </source>
</evidence>
<keyword evidence="4" id="KW-1185">Reference proteome</keyword>
<dbReference type="InterPro" id="IPR003613">
    <property type="entry name" value="Ubox_domain"/>
</dbReference>
<feature type="compositionally biased region" description="Basic residues" evidence="1">
    <location>
        <begin position="50"/>
        <end position="62"/>
    </location>
</feature>
<proteinExistence type="predicted"/>
<reference evidence="3" key="2">
    <citation type="submission" date="2024-10" db="UniProtKB">
        <authorList>
            <consortium name="EnsemblProtists"/>
        </authorList>
    </citation>
    <scope>IDENTIFICATION</scope>
</reference>
<dbReference type="RefSeq" id="XP_005787149.1">
    <property type="nucleotide sequence ID" value="XM_005787092.1"/>
</dbReference>
<dbReference type="AlphaFoldDB" id="A0A0D3KG35"/>
<dbReference type="HOGENOM" id="CLU_1430484_0_0_1"/>
<dbReference type="Gene3D" id="3.30.40.10">
    <property type="entry name" value="Zinc/RING finger domain, C3HC4 (zinc finger)"/>
    <property type="match status" value="1"/>
</dbReference>
<dbReference type="PaxDb" id="2903-EOD34720"/>
<evidence type="ECO:0000313" key="3">
    <source>
        <dbReference type="EnsemblProtists" id="EOD34720"/>
    </source>
</evidence>
<dbReference type="SUPFAM" id="SSF57850">
    <property type="entry name" value="RING/U-box"/>
    <property type="match status" value="1"/>
</dbReference>
<feature type="region of interest" description="Disordered" evidence="1">
    <location>
        <begin position="1"/>
        <end position="97"/>
    </location>
</feature>
<reference evidence="4" key="1">
    <citation type="journal article" date="2013" name="Nature">
        <title>Pan genome of the phytoplankton Emiliania underpins its global distribution.</title>
        <authorList>
            <person name="Read B.A."/>
            <person name="Kegel J."/>
            <person name="Klute M.J."/>
            <person name="Kuo A."/>
            <person name="Lefebvre S.C."/>
            <person name="Maumus F."/>
            <person name="Mayer C."/>
            <person name="Miller J."/>
            <person name="Monier A."/>
            <person name="Salamov A."/>
            <person name="Young J."/>
            <person name="Aguilar M."/>
            <person name="Claverie J.M."/>
            <person name="Frickenhaus S."/>
            <person name="Gonzalez K."/>
            <person name="Herman E.K."/>
            <person name="Lin Y.C."/>
            <person name="Napier J."/>
            <person name="Ogata H."/>
            <person name="Sarno A.F."/>
            <person name="Shmutz J."/>
            <person name="Schroeder D."/>
            <person name="de Vargas C."/>
            <person name="Verret F."/>
            <person name="von Dassow P."/>
            <person name="Valentin K."/>
            <person name="Van de Peer Y."/>
            <person name="Wheeler G."/>
            <person name="Dacks J.B."/>
            <person name="Delwiche C.F."/>
            <person name="Dyhrman S.T."/>
            <person name="Glockner G."/>
            <person name="John U."/>
            <person name="Richards T."/>
            <person name="Worden A.Z."/>
            <person name="Zhang X."/>
            <person name="Grigoriev I.V."/>
            <person name="Allen A.E."/>
            <person name="Bidle K."/>
            <person name="Borodovsky M."/>
            <person name="Bowler C."/>
            <person name="Brownlee C."/>
            <person name="Cock J.M."/>
            <person name="Elias M."/>
            <person name="Gladyshev V.N."/>
            <person name="Groth M."/>
            <person name="Guda C."/>
            <person name="Hadaegh A."/>
            <person name="Iglesias-Rodriguez M.D."/>
            <person name="Jenkins J."/>
            <person name="Jones B.M."/>
            <person name="Lawson T."/>
            <person name="Leese F."/>
            <person name="Lindquist E."/>
            <person name="Lobanov A."/>
            <person name="Lomsadze A."/>
            <person name="Malik S.B."/>
            <person name="Marsh M.E."/>
            <person name="Mackinder L."/>
            <person name="Mock T."/>
            <person name="Mueller-Roeber B."/>
            <person name="Pagarete A."/>
            <person name="Parker M."/>
            <person name="Probert I."/>
            <person name="Quesneville H."/>
            <person name="Raines C."/>
            <person name="Rensing S.A."/>
            <person name="Riano-Pachon D.M."/>
            <person name="Richier S."/>
            <person name="Rokitta S."/>
            <person name="Shiraiwa Y."/>
            <person name="Soanes D.M."/>
            <person name="van der Giezen M."/>
            <person name="Wahlund T.M."/>
            <person name="Williams B."/>
            <person name="Wilson W."/>
            <person name="Wolfe G."/>
            <person name="Wurch L.L."/>
        </authorList>
    </citation>
    <scope>NUCLEOTIDE SEQUENCE</scope>
</reference>
<dbReference type="InterPro" id="IPR052085">
    <property type="entry name" value="WD-SAM-U-box"/>
</dbReference>
<name>A0A0D3KG35_EMIH1</name>
<feature type="domain" description="U-box" evidence="2">
    <location>
        <begin position="119"/>
        <end position="190"/>
    </location>
</feature>
<dbReference type="eggNOG" id="ENOG502SDJ3">
    <property type="taxonomic scope" value="Eukaryota"/>
</dbReference>
<dbReference type="KEGG" id="ehx:EMIHUDRAFT_111102"/>
<dbReference type="SMART" id="SM00504">
    <property type="entry name" value="Ubox"/>
    <property type="match status" value="1"/>
</dbReference>
<evidence type="ECO:0000256" key="1">
    <source>
        <dbReference type="SAM" id="MobiDB-lite"/>
    </source>
</evidence>
<dbReference type="GO" id="GO:0016567">
    <property type="term" value="P:protein ubiquitination"/>
    <property type="evidence" value="ECO:0007669"/>
    <property type="project" value="InterPro"/>
</dbReference>
<dbReference type="Proteomes" id="UP000013827">
    <property type="component" value="Unassembled WGS sequence"/>
</dbReference>
<evidence type="ECO:0000259" key="2">
    <source>
        <dbReference type="PROSITE" id="PS51698"/>
    </source>
</evidence>
<dbReference type="PANTHER" id="PTHR46573">
    <property type="entry name" value="WD REPEAT, SAM AND U-BOX DOMAIN-CONTAINING PROTEIN 1"/>
    <property type="match status" value="1"/>
</dbReference>
<dbReference type="EnsemblProtists" id="EOD34720">
    <property type="protein sequence ID" value="EOD34720"/>
    <property type="gene ID" value="EMIHUDRAFT_111102"/>
</dbReference>